<feature type="compositionally biased region" description="Basic and acidic residues" evidence="9">
    <location>
        <begin position="256"/>
        <end position="272"/>
    </location>
</feature>
<proteinExistence type="predicted"/>
<dbReference type="EMBL" id="LNIX01000027">
    <property type="protein sequence ID" value="OXA41907.1"/>
    <property type="molecule type" value="Genomic_DNA"/>
</dbReference>
<name>A0A226DB04_FOLCA</name>
<evidence type="ECO:0000256" key="7">
    <source>
        <dbReference type="ARBA" id="ARBA00023242"/>
    </source>
</evidence>
<dbReference type="GO" id="GO:0005634">
    <property type="term" value="C:nucleus"/>
    <property type="evidence" value="ECO:0007669"/>
    <property type="project" value="UniProtKB-SubCell"/>
</dbReference>
<keyword evidence="5" id="KW-0862">Zinc</keyword>
<feature type="compositionally biased region" description="Low complexity" evidence="9">
    <location>
        <begin position="309"/>
        <end position="319"/>
    </location>
</feature>
<keyword evidence="3" id="KW-0677">Repeat</keyword>
<keyword evidence="7" id="KW-0539">Nucleus</keyword>
<dbReference type="OrthoDB" id="6077919at2759"/>
<dbReference type="Pfam" id="PF13912">
    <property type="entry name" value="zf-C2H2_6"/>
    <property type="match status" value="2"/>
</dbReference>
<evidence type="ECO:0000256" key="2">
    <source>
        <dbReference type="ARBA" id="ARBA00022723"/>
    </source>
</evidence>
<keyword evidence="4 8" id="KW-0863">Zinc-finger</keyword>
<dbReference type="GO" id="GO:0010468">
    <property type="term" value="P:regulation of gene expression"/>
    <property type="evidence" value="ECO:0007669"/>
    <property type="project" value="TreeGrafter"/>
</dbReference>
<keyword evidence="6" id="KW-0238">DNA-binding</keyword>
<dbReference type="PANTHER" id="PTHR16515:SF49">
    <property type="entry name" value="GASTRULA ZINC FINGER PROTEIN XLCGF49.1-LIKE-RELATED"/>
    <property type="match status" value="1"/>
</dbReference>
<evidence type="ECO:0000256" key="9">
    <source>
        <dbReference type="SAM" id="MobiDB-lite"/>
    </source>
</evidence>
<dbReference type="GO" id="GO:0003677">
    <property type="term" value="F:DNA binding"/>
    <property type="evidence" value="ECO:0007669"/>
    <property type="project" value="UniProtKB-KW"/>
</dbReference>
<dbReference type="Pfam" id="PF00096">
    <property type="entry name" value="zf-C2H2"/>
    <property type="match status" value="2"/>
</dbReference>
<comment type="subcellular location">
    <subcellularLocation>
        <location evidence="1">Nucleus</location>
    </subcellularLocation>
</comment>
<evidence type="ECO:0000259" key="10">
    <source>
        <dbReference type="PROSITE" id="PS50157"/>
    </source>
</evidence>
<dbReference type="Gene3D" id="3.30.160.60">
    <property type="entry name" value="Classic Zinc Finger"/>
    <property type="match status" value="4"/>
</dbReference>
<dbReference type="AlphaFoldDB" id="A0A226DB04"/>
<dbReference type="OMA" id="YENHTHI"/>
<accession>A0A226DB04</accession>
<evidence type="ECO:0000256" key="3">
    <source>
        <dbReference type="ARBA" id="ARBA00022737"/>
    </source>
</evidence>
<evidence type="ECO:0000313" key="11">
    <source>
        <dbReference type="EMBL" id="OXA41907.1"/>
    </source>
</evidence>
<evidence type="ECO:0000256" key="4">
    <source>
        <dbReference type="ARBA" id="ARBA00022771"/>
    </source>
</evidence>
<keyword evidence="12" id="KW-1185">Reference proteome</keyword>
<feature type="domain" description="C2H2-type" evidence="10">
    <location>
        <begin position="408"/>
        <end position="435"/>
    </location>
</feature>
<evidence type="ECO:0000256" key="5">
    <source>
        <dbReference type="ARBA" id="ARBA00022833"/>
    </source>
</evidence>
<dbReference type="SUPFAM" id="SSF57667">
    <property type="entry name" value="beta-beta-alpha zinc fingers"/>
    <property type="match status" value="2"/>
</dbReference>
<organism evidence="11 12">
    <name type="scientific">Folsomia candida</name>
    <name type="common">Springtail</name>
    <dbReference type="NCBI Taxonomy" id="158441"/>
    <lineage>
        <taxon>Eukaryota</taxon>
        <taxon>Metazoa</taxon>
        <taxon>Ecdysozoa</taxon>
        <taxon>Arthropoda</taxon>
        <taxon>Hexapoda</taxon>
        <taxon>Collembola</taxon>
        <taxon>Entomobryomorpha</taxon>
        <taxon>Isotomoidea</taxon>
        <taxon>Isotomidae</taxon>
        <taxon>Proisotominae</taxon>
        <taxon>Folsomia</taxon>
    </lineage>
</organism>
<dbReference type="InterPro" id="IPR013087">
    <property type="entry name" value="Znf_C2H2_type"/>
</dbReference>
<sequence>MSMCLLCLQIIEKATKPRKKIRIETVFKLLTVCHHNSKFSTPEFEGDEMCDFCNDCYPFFIKMEEIKRQIALLEGEILTKILDTSSSSSQPRITGREKILQIRDMLLELTGQNVEHYGTNVGAGNLVPDDDEVQVKVEEEDRGDLGDDLGDQLFYDHDYSDREPRIVKSEQDLDNAETDFCIIPTPQTNLTQRKENPKCTTKRKRESETSTERDKLQPKSRPIPDVPAPIGSCVIPSPPMNLTKGKQIPKRTTKRKREDSPTRTISEGDKPQSDPQSPLINKQSGPPSGVGSLIASPKTSNPTSYSGKSTPTNLTPSSSTVHKCPVCPKLFTNESALTSHATYCYPIPCLAPSCSAIFGSRKARDAHVKTTHEGLASFQCRICKTKHWQLYDLATHMVMRHENGEKKLACGKCDKRFCLEENLARHVNLHEVEGAKPFVCDLCDNRFESETRLKTHLASAMHSNPFNCTECKQWFKTRVKLESHLRSHTKPRTEQCPHCDYKAEKKYILSVHVARVHPSGPARQICHICGKGFHHHVDLKNHLARHRQNDEKFKNVECDTHMHGQDAILCLWGWFSQHDESQDPHKKSRGCGPISLPPLRSDFQIEGEEELACQA</sequence>
<dbReference type="PROSITE" id="PS50157">
    <property type="entry name" value="ZINC_FINGER_C2H2_2"/>
    <property type="match status" value="4"/>
</dbReference>
<reference evidence="11 12" key="1">
    <citation type="submission" date="2015-12" db="EMBL/GenBank/DDBJ databases">
        <title>The genome of Folsomia candida.</title>
        <authorList>
            <person name="Faddeeva A."/>
            <person name="Derks M.F."/>
            <person name="Anvar Y."/>
            <person name="Smit S."/>
            <person name="Van Straalen N."/>
            <person name="Roelofs D."/>
        </authorList>
    </citation>
    <scope>NUCLEOTIDE SEQUENCE [LARGE SCALE GENOMIC DNA]</scope>
    <source>
        <strain evidence="11 12">VU population</strain>
        <tissue evidence="11">Whole body</tissue>
    </source>
</reference>
<feature type="domain" description="C2H2-type" evidence="10">
    <location>
        <begin position="466"/>
        <end position="493"/>
    </location>
</feature>
<evidence type="ECO:0000256" key="1">
    <source>
        <dbReference type="ARBA" id="ARBA00004123"/>
    </source>
</evidence>
<feature type="domain" description="C2H2-type" evidence="10">
    <location>
        <begin position="524"/>
        <end position="551"/>
    </location>
</feature>
<dbReference type="PROSITE" id="PS00028">
    <property type="entry name" value="ZINC_FINGER_C2H2_1"/>
    <property type="match status" value="5"/>
</dbReference>
<evidence type="ECO:0000256" key="6">
    <source>
        <dbReference type="ARBA" id="ARBA00023125"/>
    </source>
</evidence>
<comment type="caution">
    <text evidence="11">The sequence shown here is derived from an EMBL/GenBank/DDBJ whole genome shotgun (WGS) entry which is preliminary data.</text>
</comment>
<dbReference type="InterPro" id="IPR036236">
    <property type="entry name" value="Znf_C2H2_sf"/>
</dbReference>
<evidence type="ECO:0000256" key="8">
    <source>
        <dbReference type="PROSITE-ProRule" id="PRU00042"/>
    </source>
</evidence>
<feature type="region of interest" description="Disordered" evidence="9">
    <location>
        <begin position="184"/>
        <end position="319"/>
    </location>
</feature>
<gene>
    <name evidence="11" type="ORF">Fcan01_23143</name>
</gene>
<dbReference type="SMART" id="SM00355">
    <property type="entry name" value="ZnF_C2H2"/>
    <property type="match status" value="8"/>
</dbReference>
<dbReference type="GO" id="GO:0008270">
    <property type="term" value="F:zinc ion binding"/>
    <property type="evidence" value="ECO:0007669"/>
    <property type="project" value="UniProtKB-KW"/>
</dbReference>
<protein>
    <submittedName>
        <fullName evidence="11">Zinc finger protein 26</fullName>
    </submittedName>
</protein>
<evidence type="ECO:0000313" key="12">
    <source>
        <dbReference type="Proteomes" id="UP000198287"/>
    </source>
</evidence>
<dbReference type="Proteomes" id="UP000198287">
    <property type="component" value="Unassembled WGS sequence"/>
</dbReference>
<feature type="compositionally biased region" description="Basic and acidic residues" evidence="9">
    <location>
        <begin position="205"/>
        <end position="217"/>
    </location>
</feature>
<dbReference type="InterPro" id="IPR050331">
    <property type="entry name" value="Zinc_finger"/>
</dbReference>
<keyword evidence="2" id="KW-0479">Metal-binding</keyword>
<feature type="compositionally biased region" description="Polar residues" evidence="9">
    <location>
        <begin position="273"/>
        <end position="286"/>
    </location>
</feature>
<dbReference type="PANTHER" id="PTHR16515">
    <property type="entry name" value="PR DOMAIN ZINC FINGER PROTEIN"/>
    <property type="match status" value="1"/>
</dbReference>
<feature type="domain" description="C2H2-type" evidence="10">
    <location>
        <begin position="438"/>
        <end position="467"/>
    </location>
</feature>
<feature type="compositionally biased region" description="Polar residues" evidence="9">
    <location>
        <begin position="297"/>
        <end position="308"/>
    </location>
</feature>